<evidence type="ECO:0000256" key="1">
    <source>
        <dbReference type="ARBA" id="ARBA00004141"/>
    </source>
</evidence>
<dbReference type="InterPro" id="IPR002490">
    <property type="entry name" value="V-ATPase_116kDa_su"/>
</dbReference>
<dbReference type="GO" id="GO:0007035">
    <property type="term" value="P:vacuolar acidification"/>
    <property type="evidence" value="ECO:0007669"/>
    <property type="project" value="TreeGrafter"/>
</dbReference>
<evidence type="ECO:0000256" key="3">
    <source>
        <dbReference type="ARBA" id="ARBA00022448"/>
    </source>
</evidence>
<feature type="transmembrane region" description="Helical" evidence="8">
    <location>
        <begin position="352"/>
        <end position="375"/>
    </location>
</feature>
<keyword evidence="8" id="KW-0375">Hydrogen ion transport</keyword>
<accession>A0A915DXA4</accession>
<dbReference type="WBParaSite" id="jg16595">
    <property type="protein sequence ID" value="jg16595"/>
    <property type="gene ID" value="jg16595"/>
</dbReference>
<evidence type="ECO:0000256" key="2">
    <source>
        <dbReference type="ARBA" id="ARBA00009904"/>
    </source>
</evidence>
<keyword evidence="6 8" id="KW-0406">Ion transport</keyword>
<evidence type="ECO:0000256" key="4">
    <source>
        <dbReference type="ARBA" id="ARBA00022692"/>
    </source>
</evidence>
<feature type="transmembrane region" description="Helical" evidence="8">
    <location>
        <begin position="489"/>
        <end position="511"/>
    </location>
</feature>
<feature type="transmembrane region" description="Helical" evidence="8">
    <location>
        <begin position="531"/>
        <end position="555"/>
    </location>
</feature>
<keyword evidence="4 8" id="KW-0812">Transmembrane</keyword>
<sequence>MKKNTLHLKRSSRMRKICEGFHANVVENCTENAVARSELLRSVVIRLEDMNTVVGKTLEHHQRVLNAAALNIKKWDIQVLKLKSIFHTLNMFNLDITQKCLIAECWVPSAHIIRVRAALQHATELTGSNVASIVNKLETDECPPTYHNLNKFTKAFQGIVDSYGIANYREINPTPWTIITFPFIFAVMFGDTGHGLIMLLAAAALIAFEKKIETAKIKDEIFNTFYGGRYVILLMGAFAVYTGFIYNDFFSKSLNLFGSEWRNPYPMKTLMPMLEQEEKTNGVLALELDPLYSFRPYPFGVDPVWNLALNRLNFLNPMKMKSSIIIGISQMFFGLVLSLLNHLHAGSYVDVFFVFIPQILFLTLIFVYLCIQVILKWVFFWVQPGYILYVYVQKQEQGMAHQDDKKHWEENDQCYLQLWYPNQDKVEAAFILIAVACIPVMLFVKPAIMWFRARNGQQVSSGHGGGHGGDGEFNFGDVMVYQAIHTIEFALGCISHTASYLRLWALSLAHAQLSDVLWTMVLNKGFAQPGVIGMVANFVIFAFFGTMSVAVLVLMEGLSAFLHALRLHWVEFQSKFYIGTGIQFEPFSFHQIIRIHEGMDA</sequence>
<dbReference type="Pfam" id="PF01496">
    <property type="entry name" value="V_ATPase_I"/>
    <property type="match status" value="2"/>
</dbReference>
<keyword evidence="9" id="KW-1185">Reference proteome</keyword>
<comment type="subcellular location">
    <subcellularLocation>
        <location evidence="1">Membrane</location>
        <topology evidence="1">Multi-pass membrane protein</topology>
    </subcellularLocation>
</comment>
<dbReference type="PANTHER" id="PTHR11629:SF58">
    <property type="entry name" value="V-TYPE PROTON ATPASE 116 KDA SUBUNIT A 3"/>
    <property type="match status" value="1"/>
</dbReference>
<protein>
    <recommendedName>
        <fullName evidence="8">V-type proton ATPase subunit a</fullName>
    </recommendedName>
</protein>
<feature type="transmembrane region" description="Helical" evidence="8">
    <location>
        <begin position="322"/>
        <end position="340"/>
    </location>
</feature>
<dbReference type="GO" id="GO:0046961">
    <property type="term" value="F:proton-transporting ATPase activity, rotational mechanism"/>
    <property type="evidence" value="ECO:0007669"/>
    <property type="project" value="InterPro"/>
</dbReference>
<name>A0A915DXA4_9BILA</name>
<keyword evidence="7 8" id="KW-0472">Membrane</keyword>
<comment type="similarity">
    <text evidence="2 8">Belongs to the V-ATPase 116 kDa subunit family.</text>
</comment>
<reference evidence="10 11" key="1">
    <citation type="submission" date="2022-11" db="UniProtKB">
        <authorList>
            <consortium name="WormBaseParasite"/>
        </authorList>
    </citation>
    <scope>IDENTIFICATION</scope>
</reference>
<dbReference type="Proteomes" id="UP000887574">
    <property type="component" value="Unplaced"/>
</dbReference>
<keyword evidence="5 8" id="KW-1133">Transmembrane helix</keyword>
<evidence type="ECO:0000313" key="10">
    <source>
        <dbReference type="WBParaSite" id="jg16595"/>
    </source>
</evidence>
<dbReference type="AlphaFoldDB" id="A0A915DXA4"/>
<proteinExistence type="inferred from homology"/>
<feature type="transmembrane region" description="Helical" evidence="8">
    <location>
        <begin position="183"/>
        <end position="208"/>
    </location>
</feature>
<dbReference type="GO" id="GO:0033179">
    <property type="term" value="C:proton-transporting V-type ATPase, V0 domain"/>
    <property type="evidence" value="ECO:0007669"/>
    <property type="project" value="InterPro"/>
</dbReference>
<dbReference type="GO" id="GO:0051117">
    <property type="term" value="F:ATPase binding"/>
    <property type="evidence" value="ECO:0007669"/>
    <property type="project" value="TreeGrafter"/>
</dbReference>
<evidence type="ECO:0000313" key="9">
    <source>
        <dbReference type="Proteomes" id="UP000887574"/>
    </source>
</evidence>
<feature type="transmembrane region" description="Helical" evidence="8">
    <location>
        <begin position="428"/>
        <end position="451"/>
    </location>
</feature>
<comment type="function">
    <text evidence="8">Essential component of the vacuolar proton pump (V-ATPase), a multimeric enzyme that catalyzes the translocation of protons across the membranes. Required for assembly and activity of the V-ATPase.</text>
</comment>
<evidence type="ECO:0000256" key="8">
    <source>
        <dbReference type="RuleBase" id="RU361189"/>
    </source>
</evidence>
<dbReference type="WBParaSite" id="jg24160">
    <property type="protein sequence ID" value="jg24160"/>
    <property type="gene ID" value="jg24160"/>
</dbReference>
<evidence type="ECO:0000313" key="11">
    <source>
        <dbReference type="WBParaSite" id="jg24160"/>
    </source>
</evidence>
<dbReference type="PANTHER" id="PTHR11629">
    <property type="entry name" value="VACUOLAR PROTON ATPASES"/>
    <property type="match status" value="1"/>
</dbReference>
<evidence type="ECO:0000256" key="6">
    <source>
        <dbReference type="ARBA" id="ARBA00023065"/>
    </source>
</evidence>
<dbReference type="GO" id="GO:0016471">
    <property type="term" value="C:vacuolar proton-transporting V-type ATPase complex"/>
    <property type="evidence" value="ECO:0007669"/>
    <property type="project" value="TreeGrafter"/>
</dbReference>
<dbReference type="GO" id="GO:0005886">
    <property type="term" value="C:plasma membrane"/>
    <property type="evidence" value="ECO:0007669"/>
    <property type="project" value="TreeGrafter"/>
</dbReference>
<feature type="transmembrane region" description="Helical" evidence="8">
    <location>
        <begin position="229"/>
        <end position="246"/>
    </location>
</feature>
<evidence type="ECO:0000256" key="5">
    <source>
        <dbReference type="ARBA" id="ARBA00022989"/>
    </source>
</evidence>
<organism evidence="9 11">
    <name type="scientific">Ditylenchus dipsaci</name>
    <dbReference type="NCBI Taxonomy" id="166011"/>
    <lineage>
        <taxon>Eukaryota</taxon>
        <taxon>Metazoa</taxon>
        <taxon>Ecdysozoa</taxon>
        <taxon>Nematoda</taxon>
        <taxon>Chromadorea</taxon>
        <taxon>Rhabditida</taxon>
        <taxon>Tylenchina</taxon>
        <taxon>Tylenchomorpha</taxon>
        <taxon>Sphaerularioidea</taxon>
        <taxon>Anguinidae</taxon>
        <taxon>Anguininae</taxon>
        <taxon>Ditylenchus</taxon>
    </lineage>
</organism>
<evidence type="ECO:0000256" key="7">
    <source>
        <dbReference type="ARBA" id="ARBA00023136"/>
    </source>
</evidence>
<keyword evidence="3 8" id="KW-0813">Transport</keyword>